<keyword evidence="5" id="KW-0031">Aminopeptidase</keyword>
<feature type="chain" id="PRO_5045637895" evidence="4">
    <location>
        <begin position="21"/>
        <end position="431"/>
    </location>
</feature>
<evidence type="ECO:0000256" key="1">
    <source>
        <dbReference type="ARBA" id="ARBA00022670"/>
    </source>
</evidence>
<evidence type="ECO:0000256" key="2">
    <source>
        <dbReference type="ARBA" id="ARBA00022729"/>
    </source>
</evidence>
<evidence type="ECO:0000256" key="3">
    <source>
        <dbReference type="ARBA" id="ARBA00022801"/>
    </source>
</evidence>
<dbReference type="GO" id="GO:0004177">
    <property type="term" value="F:aminopeptidase activity"/>
    <property type="evidence" value="ECO:0007669"/>
    <property type="project" value="UniProtKB-KW"/>
</dbReference>
<dbReference type="Proteomes" id="UP000782117">
    <property type="component" value="Unassembled WGS sequence"/>
</dbReference>
<proteinExistence type="predicted"/>
<dbReference type="InterPro" id="IPR029058">
    <property type="entry name" value="AB_hydrolase_fold"/>
</dbReference>
<evidence type="ECO:0000313" key="6">
    <source>
        <dbReference type="Proteomes" id="UP000782117"/>
    </source>
</evidence>
<dbReference type="SUPFAM" id="SSF53474">
    <property type="entry name" value="alpha/beta-Hydrolases"/>
    <property type="match status" value="1"/>
</dbReference>
<keyword evidence="3" id="KW-0378">Hydrolase</keyword>
<gene>
    <name evidence="5" type="ORF">H6A24_11720</name>
</gene>
<keyword evidence="6" id="KW-1185">Reference proteome</keyword>
<name>A0ABS2FAT4_9BACE</name>
<dbReference type="Pfam" id="PF05576">
    <property type="entry name" value="Peptidase_S37"/>
    <property type="match status" value="1"/>
</dbReference>
<evidence type="ECO:0000256" key="4">
    <source>
        <dbReference type="SAM" id="SignalP"/>
    </source>
</evidence>
<dbReference type="InterPro" id="IPR008761">
    <property type="entry name" value="Peptidase_S37"/>
</dbReference>
<comment type="caution">
    <text evidence="5">The sequence shown here is derived from an EMBL/GenBank/DDBJ whole genome shotgun (WGS) entry which is preliminary data.</text>
</comment>
<sequence>MTIGRLALLLVLLMTQAVTAGAVNQEVWQKLKNLPGITDVDTLASTQYADKFVMYIDQLLDPEHPEAGSFKQRVIVAHAGYDRPTVLVTEGYDANYAVNPKYKEELSKLLNANLIFVEYRYFGKSMPQPCNWDYLTVKNSLADLHHVNTTFKRLYGGKWIATGISKGGQTTMFYRSCYPDDVDVSVPYVAPLNKSLEDGRHEVFLRDKVGNAASRNAVKNAQLSLLKRKQALLPMLDSYCKEKGYTFRIPIADVFDYCVLEYSFALWQWGTPLTAIPAEDAPDQAWFHHLITISEPGYFSLQTPYPSFNVQAAKELGYYGYDIEPFKPYLSIKSAKDYLRRVMLPEDLSGLTFDDTLYKHTVKFLQENDPDMIYIYGGDDPWTASGVTWLKGKKNIHVFVLPGGSHSTRIASFDEKTQQEIKALLSQWLGM</sequence>
<dbReference type="PANTHER" id="PTHR11010:SF38">
    <property type="entry name" value="LYSOSOMAL PRO-X CARBOXYPEPTIDASE"/>
    <property type="match status" value="1"/>
</dbReference>
<evidence type="ECO:0000313" key="5">
    <source>
        <dbReference type="EMBL" id="MBM6807153.1"/>
    </source>
</evidence>
<keyword evidence="2 4" id="KW-0732">Signal</keyword>
<dbReference type="EMBL" id="JACJKJ010000017">
    <property type="protein sequence ID" value="MBM6807153.1"/>
    <property type="molecule type" value="Genomic_DNA"/>
</dbReference>
<protein>
    <submittedName>
        <fullName evidence="5">Aminopeptidase</fullName>
    </submittedName>
</protein>
<reference evidence="5 6" key="1">
    <citation type="journal article" date="2021" name="Sci. Rep.">
        <title>The distribution of antibiotic resistance genes in chicken gut microbiota commensals.</title>
        <authorList>
            <person name="Juricova H."/>
            <person name="Matiasovicova J."/>
            <person name="Kubasova T."/>
            <person name="Cejkova D."/>
            <person name="Rychlik I."/>
        </authorList>
    </citation>
    <scope>NUCLEOTIDE SEQUENCE [LARGE SCALE GENOMIC DNA]</scope>
    <source>
        <strain evidence="5 6">An768</strain>
    </source>
</reference>
<accession>A0ABS2FAT4</accession>
<dbReference type="Gene3D" id="3.40.50.1820">
    <property type="entry name" value="alpha/beta hydrolase"/>
    <property type="match status" value="1"/>
</dbReference>
<organism evidence="5 6">
    <name type="scientific">Bacteroides caecicola</name>
    <dbReference type="NCBI Taxonomy" id="1462569"/>
    <lineage>
        <taxon>Bacteria</taxon>
        <taxon>Pseudomonadati</taxon>
        <taxon>Bacteroidota</taxon>
        <taxon>Bacteroidia</taxon>
        <taxon>Bacteroidales</taxon>
        <taxon>Bacteroidaceae</taxon>
        <taxon>Bacteroides</taxon>
    </lineage>
</organism>
<keyword evidence="1" id="KW-0645">Protease</keyword>
<feature type="signal peptide" evidence="4">
    <location>
        <begin position="1"/>
        <end position="20"/>
    </location>
</feature>
<dbReference type="PANTHER" id="PTHR11010">
    <property type="entry name" value="PROTEASE S28 PRO-X CARBOXYPEPTIDASE-RELATED"/>
    <property type="match status" value="1"/>
</dbReference>